<dbReference type="InterPro" id="IPR011990">
    <property type="entry name" value="TPR-like_helical_dom_sf"/>
</dbReference>
<dbReference type="InterPro" id="IPR025697">
    <property type="entry name" value="CLU_dom"/>
</dbReference>
<evidence type="ECO:0000256" key="3">
    <source>
        <dbReference type="ARBA" id="ARBA00022490"/>
    </source>
</evidence>
<dbReference type="PANTHER" id="PTHR12601:SF10">
    <property type="entry name" value="CLUSTERED MITOCHONDRIA PROTEIN HOMOLOG"/>
    <property type="match status" value="1"/>
</dbReference>
<evidence type="ECO:0000256" key="13">
    <source>
        <dbReference type="ARBA" id="ARBA00023306"/>
    </source>
</evidence>
<dbReference type="PROSITE" id="PS50294">
    <property type="entry name" value="WD_REPEATS_REGION"/>
    <property type="match status" value="6"/>
</dbReference>
<reference evidence="18" key="1">
    <citation type="journal article" date="2004" name="Nature">
        <title>Genome duplication in the teleost fish Tetraodon nigroviridis reveals the early vertebrate proto-karyotype.</title>
        <authorList>
            <person name="Jaillon O."/>
            <person name="Aury J.-M."/>
            <person name="Brunet F."/>
            <person name="Petit J.-L."/>
            <person name="Stange-Thomann N."/>
            <person name="Mauceli E."/>
            <person name="Bouneau L."/>
            <person name="Fischer C."/>
            <person name="Ozouf-Costaz C."/>
            <person name="Bernot A."/>
            <person name="Nicaud S."/>
            <person name="Jaffe D."/>
            <person name="Fisher S."/>
            <person name="Lutfalla G."/>
            <person name="Dossat C."/>
            <person name="Segurens B."/>
            <person name="Dasilva C."/>
            <person name="Salanoubat M."/>
            <person name="Levy M."/>
            <person name="Boudet N."/>
            <person name="Castellano S."/>
            <person name="Anthouard V."/>
            <person name="Jubin C."/>
            <person name="Castelli V."/>
            <person name="Katinka M."/>
            <person name="Vacherie B."/>
            <person name="Biemont C."/>
            <person name="Skalli Z."/>
            <person name="Cattolico L."/>
            <person name="Poulain J."/>
            <person name="De Berardinis V."/>
            <person name="Cruaud C."/>
            <person name="Duprat S."/>
            <person name="Brottier P."/>
            <person name="Coutanceau J.-P."/>
            <person name="Gouzy J."/>
            <person name="Parra G."/>
            <person name="Lardier G."/>
            <person name="Chapple C."/>
            <person name="McKernan K.J."/>
            <person name="McEwan P."/>
            <person name="Bosak S."/>
            <person name="Kellis M."/>
            <person name="Volff J.-N."/>
            <person name="Guigo R."/>
            <person name="Zody M.C."/>
            <person name="Mesirov J."/>
            <person name="Lindblad-Toh K."/>
            <person name="Birren B."/>
            <person name="Nusbaum C."/>
            <person name="Kahn D."/>
            <person name="Robinson-Rechavi M."/>
            <person name="Laudet V."/>
            <person name="Schachter V."/>
            <person name="Quetier F."/>
            <person name="Saurin W."/>
            <person name="Scarpelli C."/>
            <person name="Wincker P."/>
            <person name="Lander E.S."/>
            <person name="Weissenbach J."/>
            <person name="Roest Crollius H."/>
        </authorList>
    </citation>
    <scope>NUCLEOTIDE SEQUENCE [LARGE SCALE GENOMIC DNA]</scope>
</reference>
<keyword evidence="9" id="KW-0221">Differentiation</keyword>
<organism evidence="18">
    <name type="scientific">Tetraodon nigroviridis</name>
    <name type="common">Spotted green pufferfish</name>
    <name type="synonym">Chelonodon nigroviridis</name>
    <dbReference type="NCBI Taxonomy" id="99883"/>
    <lineage>
        <taxon>Eukaryota</taxon>
        <taxon>Metazoa</taxon>
        <taxon>Chordata</taxon>
        <taxon>Craniata</taxon>
        <taxon>Vertebrata</taxon>
        <taxon>Euteleostomi</taxon>
        <taxon>Actinopterygii</taxon>
        <taxon>Neopterygii</taxon>
        <taxon>Teleostei</taxon>
        <taxon>Neoteleostei</taxon>
        <taxon>Acanthomorphata</taxon>
        <taxon>Eupercaria</taxon>
        <taxon>Tetraodontiformes</taxon>
        <taxon>Tetradontoidea</taxon>
        <taxon>Tetraodontidae</taxon>
        <taxon>Tetraodon</taxon>
    </lineage>
</organism>
<feature type="region of interest" description="Disordered" evidence="16">
    <location>
        <begin position="526"/>
        <end position="545"/>
    </location>
</feature>
<keyword evidence="1" id="KW-0813">Transport</keyword>
<keyword evidence="6" id="KW-0493">Microtubule</keyword>
<keyword evidence="5" id="KW-0132">Cell division</keyword>
<dbReference type="SUPFAM" id="SSF103107">
    <property type="entry name" value="Hypothetical protein c14orf129, hspc210"/>
    <property type="match status" value="1"/>
</dbReference>
<keyword evidence="3" id="KW-0963">Cytoplasm</keyword>
<keyword evidence="10" id="KW-0524">Neurogenesis</keyword>
<dbReference type="CDD" id="cd15466">
    <property type="entry name" value="CLU-central"/>
    <property type="match status" value="1"/>
</dbReference>
<dbReference type="EMBL" id="CAAE01015001">
    <property type="protein sequence ID" value="CAG08835.1"/>
    <property type="molecule type" value="Genomic_DNA"/>
</dbReference>
<reference evidence="18" key="2">
    <citation type="submission" date="2004-02" db="EMBL/GenBank/DDBJ databases">
        <authorList>
            <consortium name="Genoscope"/>
            <consortium name="Whitehead Institute Centre for Genome Research"/>
        </authorList>
    </citation>
    <scope>NUCLEOTIDE SEQUENCE</scope>
</reference>
<feature type="domain" description="Clu" evidence="17">
    <location>
        <begin position="224"/>
        <end position="467"/>
    </location>
</feature>
<feature type="repeat" description="WD" evidence="15">
    <location>
        <begin position="1340"/>
        <end position="1381"/>
    </location>
</feature>
<evidence type="ECO:0000256" key="7">
    <source>
        <dbReference type="ARBA" id="ARBA00022737"/>
    </source>
</evidence>
<sequence length="1416" mass="159978">QVSGQMLVAELYQVLMQHEITCHRTCFSLRLGDVPLDSHTKLCSVQDGAVIRVEEDIGSEGGWWAFEDASVNFRPPEYVLPGSKDRPLAPLQPFRDDRKPIRCLKVLSMSSWNPPPGNRKMHGDLMYLNVLTIEDKELNITSSTRGFYPNQSTAFNFNPKPAAPKLLCHSLVELLSQVSPAFRKTFSDLQKMRVQQHLYERTATPFQVFTWIAPEGDYTLDCVRAEEMHVSPEGQEEYPAGQVRRDWNEELQVCRELPRHSFQERLHREMKKFKANRDFVGAATRGAVAVIDGNVMPLNPAEPPHMQMFLWNNLFLSLGFDVSDHYQPLGGNSAAHAAALCDLRGAQAYADVDVEGLYTLGTAVVDYRGIRVIAQTIVPGILEKQQEQTVVYGSNDNGKSVFTHPRFLELLEKTCKPLRIQRHQVLDHNSVPVELCSGIETKGILGNDGRPYVLDFLRTFPPDLNFQLPDTKVAGDVPEECRKFGYPRRHPHSLASLRPELMEAFIRHRFELYVKMVSQGLEKLEGRREEKSEVQKTRDAAVDAAETESHRRNVIRDACKAVGSVSESCFDIRFNPDVSSTGVRFPPECAAQVDKQRLLLWDVAAFLLSHQIPAVLKDFLDHAAVPMDGPTLTAALHRRGVNVRYLGTLLMELELVEEKGPLSHVQRISLSEIIIRSAKHIFRSFLQGVDPAALSAAVSHFLNCFLSSSPCCLDSCSDELVSRRRSRRHRRSHRGRAASLKDNTWSKMTPAELWSRIRSEARDYFHYRINSESIDEVIETHGLQRTSLLREIAIKTGIQVQLREYVFDSRHRPTFGEEDVINMFPVVKHLTLSGAETTGLVQRARVLIHQGLLKDGYDLISQALALFVRVSGILHEDACMCLRLLGRLSYLMGAYLDVGSVSGQPRALTHQQKAVMSSERLRGIDHPQTIQDYVSLGVIHRQKTHLALYCFAGGRRSTALQLLYRARYLSLIVSGEDHPQVIALDTGLGLVLHGLMEQELSLTFLKNALTLTSKYHGPSSLQAPKHIGLISPIREKTAAAMVLSQRQRDELNRAIADYLRSNGYEEAYSTFKKEAELDMNEEVDKKYAGLLEKKWTSVIRLQKKVMELESKLNEAKEEMTHGGPVGQKRDPKEWIPRPPERYALSGHRAPVTRVIFHPVFSVMVTASEDATIKVWDYEAGDFERTLKGHTDSVQDISFDQTGKLLASCSADMSIKLWDFQGFECIRTMHGHDHNVSSVAIMPNGDHIVSASRDKTMKMWEVATGYCVKTFTGHREWVRMVRPNQDGSLIASCSNDQTVRVWVVASKECKAELREHEHVVECIAWAPENAHATILEATGSEVGHDNWVRGVLFHPGGRFIVSCADDKTLRIWDYKNKRCMKTLCAHEHFVTSLDFHRSAPYVVTGSVDQTVKVWECR</sequence>
<dbReference type="GO" id="GO:0007399">
    <property type="term" value="P:nervous system development"/>
    <property type="evidence" value="ECO:0007669"/>
    <property type="project" value="UniProtKB-KW"/>
</dbReference>
<dbReference type="InterPro" id="IPR023231">
    <property type="entry name" value="GSKIP_dom_sf"/>
</dbReference>
<feature type="repeat" description="WD" evidence="15">
    <location>
        <begin position="1144"/>
        <end position="1185"/>
    </location>
</feature>
<dbReference type="InterPro" id="IPR019775">
    <property type="entry name" value="WD40_repeat_CS"/>
</dbReference>
<evidence type="ECO:0000313" key="18">
    <source>
        <dbReference type="EMBL" id="CAG08835.1"/>
    </source>
</evidence>
<dbReference type="PROSITE" id="PS00678">
    <property type="entry name" value="WD_REPEATS_1"/>
    <property type="match status" value="3"/>
</dbReference>
<dbReference type="GO" id="GO:0051301">
    <property type="term" value="P:cell division"/>
    <property type="evidence" value="ECO:0007669"/>
    <property type="project" value="UniProtKB-KW"/>
</dbReference>
<keyword evidence="2" id="KW-0217">Developmental protein</keyword>
<dbReference type="InterPro" id="IPR033646">
    <property type="entry name" value="CLU-central"/>
</dbReference>
<dbReference type="InterPro" id="IPR036322">
    <property type="entry name" value="WD40_repeat_dom_sf"/>
</dbReference>
<evidence type="ECO:0000256" key="4">
    <source>
        <dbReference type="ARBA" id="ARBA00022574"/>
    </source>
</evidence>
<dbReference type="Pfam" id="PF24951">
    <property type="entry name" value="LisH_PAC1"/>
    <property type="match status" value="1"/>
</dbReference>
<dbReference type="InterPro" id="IPR056795">
    <property type="entry name" value="PAC1-like_LisH-like_dom"/>
</dbReference>
<dbReference type="GO" id="GO:0005737">
    <property type="term" value="C:cytoplasm"/>
    <property type="evidence" value="ECO:0007669"/>
    <property type="project" value="TreeGrafter"/>
</dbReference>
<accession>Q4RRZ7</accession>
<protein>
    <submittedName>
        <fullName evidence="18">(spotted green pufferfish) hypothetical protein</fullName>
    </submittedName>
</protein>
<comment type="subunit">
    <text evidence="14">Can self-associate. Component of the cytosolic PAF-AH (I) heterotetrameric enzyme, which is composed of PAFAH1B1 (beta), PAFAH1B2 (alpha2) and PAFAH1B3 (alpha1) subunits. The catalytic activity of the enzyme resides in the alpha1 (PAFAH1B3) and alpha2 (PAFAH1B2) subunits, whereas the beta subunit (PAFAH1B1) has regulatory activity. Trimer formation is not essential for the catalytic activity. Interacts with dynein, dynactin, nde1 and ndel1.</text>
</comment>
<dbReference type="Gene3D" id="1.20.960.30">
    <property type="match status" value="1"/>
</dbReference>
<keyword evidence="4 15" id="KW-0853">WD repeat</keyword>
<dbReference type="InterPro" id="IPR017252">
    <property type="entry name" value="Dynein_regulator_LIS1"/>
</dbReference>
<dbReference type="HAMAP" id="MF_03141">
    <property type="entry name" value="lis1"/>
    <property type="match status" value="1"/>
</dbReference>
<proteinExistence type="inferred from homology"/>
<dbReference type="FunFam" id="3.30.2280.10:FF:000002">
    <property type="entry name" value="Clustered mitochondria protein homolog"/>
    <property type="match status" value="1"/>
</dbReference>
<dbReference type="GO" id="GO:0003729">
    <property type="term" value="F:mRNA binding"/>
    <property type="evidence" value="ECO:0007669"/>
    <property type="project" value="TreeGrafter"/>
</dbReference>
<evidence type="ECO:0000256" key="16">
    <source>
        <dbReference type="SAM" id="MobiDB-lite"/>
    </source>
</evidence>
<dbReference type="OrthoDB" id="1414216at2759"/>
<dbReference type="SMART" id="SM00320">
    <property type="entry name" value="WD40"/>
    <property type="match status" value="6"/>
</dbReference>
<dbReference type="SUPFAM" id="SSF109925">
    <property type="entry name" value="Lissencephaly-1 protein (Lis-1, PAF-AH alpha) N-terminal domain"/>
    <property type="match status" value="1"/>
</dbReference>
<dbReference type="CDD" id="cd00200">
    <property type="entry name" value="WD40"/>
    <property type="match status" value="1"/>
</dbReference>
<evidence type="ECO:0000256" key="2">
    <source>
        <dbReference type="ARBA" id="ARBA00022473"/>
    </source>
</evidence>
<dbReference type="PANTHER" id="PTHR12601">
    <property type="entry name" value="EUKARYOTIC TRANSLATION INITIATION FACTOR 3 SUBUNIT EIF-3"/>
    <property type="match status" value="1"/>
</dbReference>
<dbReference type="InterPro" id="IPR037190">
    <property type="entry name" value="LIS1_N"/>
</dbReference>
<evidence type="ECO:0000256" key="6">
    <source>
        <dbReference type="ARBA" id="ARBA00022701"/>
    </source>
</evidence>
<evidence type="ECO:0000256" key="12">
    <source>
        <dbReference type="ARBA" id="ARBA00023212"/>
    </source>
</evidence>
<dbReference type="SUPFAM" id="SSF50978">
    <property type="entry name" value="WD40 repeat-like"/>
    <property type="match status" value="1"/>
</dbReference>
<feature type="repeat" description="WD" evidence="15">
    <location>
        <begin position="1228"/>
        <end position="1269"/>
    </location>
</feature>
<dbReference type="Gene3D" id="2.130.10.10">
    <property type="entry name" value="YVTN repeat-like/Quinoprotein amine dehydrogenase"/>
    <property type="match status" value="1"/>
</dbReference>
<dbReference type="PROSITE" id="PS50896">
    <property type="entry name" value="LISH"/>
    <property type="match status" value="1"/>
</dbReference>
<dbReference type="InterPro" id="IPR015943">
    <property type="entry name" value="WD40/YVTN_repeat-like_dom_sf"/>
</dbReference>
<dbReference type="Gene3D" id="3.30.2280.10">
    <property type="entry name" value="Hypothetical protein (hspc210)"/>
    <property type="match status" value="1"/>
</dbReference>
<feature type="repeat" description="WD" evidence="15">
    <location>
        <begin position="1382"/>
        <end position="1416"/>
    </location>
</feature>
<dbReference type="PROSITE" id="PS51823">
    <property type="entry name" value="CLU"/>
    <property type="match status" value="1"/>
</dbReference>
<dbReference type="PRINTS" id="PR00320">
    <property type="entry name" value="GPROTEINBRPT"/>
</dbReference>
<dbReference type="Pfam" id="PF13236">
    <property type="entry name" value="CLU"/>
    <property type="match status" value="1"/>
</dbReference>
<dbReference type="Pfam" id="PF00400">
    <property type="entry name" value="WD40"/>
    <property type="match status" value="6"/>
</dbReference>
<feature type="repeat" description="WD" evidence="15">
    <location>
        <begin position="1270"/>
        <end position="1311"/>
    </location>
</feature>
<dbReference type="InterPro" id="IPR013087">
    <property type="entry name" value="Znf_C2H2_type"/>
</dbReference>
<evidence type="ECO:0000256" key="10">
    <source>
        <dbReference type="ARBA" id="ARBA00022902"/>
    </source>
</evidence>
<feature type="non-terminal residue" evidence="18">
    <location>
        <position position="1"/>
    </location>
</feature>
<dbReference type="FunFam" id="1.20.960.30:FF:000002">
    <property type="entry name" value="Platelet-activating factor acetylhydrolase ib"/>
    <property type="match status" value="1"/>
</dbReference>
<dbReference type="InterPro" id="IPR006594">
    <property type="entry name" value="LisH"/>
</dbReference>
<dbReference type="InterPro" id="IPR020472">
    <property type="entry name" value="WD40_PAC1"/>
</dbReference>
<evidence type="ECO:0000256" key="15">
    <source>
        <dbReference type="PROSITE-ProRule" id="PRU00221"/>
    </source>
</evidence>
<dbReference type="PROSITE" id="PS50082">
    <property type="entry name" value="WD_REPEATS_2"/>
    <property type="match status" value="6"/>
</dbReference>
<evidence type="ECO:0000256" key="9">
    <source>
        <dbReference type="ARBA" id="ARBA00022782"/>
    </source>
</evidence>
<keyword evidence="7" id="KW-0677">Repeat</keyword>
<dbReference type="SMART" id="SM00667">
    <property type="entry name" value="LisH"/>
    <property type="match status" value="1"/>
</dbReference>
<dbReference type="GO" id="GO:0048312">
    <property type="term" value="P:intracellular distribution of mitochondria"/>
    <property type="evidence" value="ECO:0007669"/>
    <property type="project" value="TreeGrafter"/>
</dbReference>
<evidence type="ECO:0000256" key="14">
    <source>
        <dbReference type="ARBA" id="ARBA00046915"/>
    </source>
</evidence>
<dbReference type="KEGG" id="tng:GSTEN00029936G001"/>
<evidence type="ECO:0000256" key="8">
    <source>
        <dbReference type="ARBA" id="ARBA00022776"/>
    </source>
</evidence>
<name>Q4RRZ7_TETNG</name>
<keyword evidence="8" id="KW-0498">Mitosis</keyword>
<feature type="non-terminal residue" evidence="18">
    <location>
        <position position="1416"/>
    </location>
</feature>
<keyword evidence="13" id="KW-0131">Cell cycle</keyword>
<evidence type="ECO:0000256" key="1">
    <source>
        <dbReference type="ARBA" id="ARBA00022448"/>
    </source>
</evidence>
<dbReference type="GO" id="GO:0030154">
    <property type="term" value="P:cell differentiation"/>
    <property type="evidence" value="ECO:0007669"/>
    <property type="project" value="UniProtKB-KW"/>
</dbReference>
<comment type="caution">
    <text evidence="18">The sequence shown here is derived from an EMBL/GenBank/DDBJ whole genome shotgun (WGS) entry which is preliminary data.</text>
</comment>
<dbReference type="GO" id="GO:0005874">
    <property type="term" value="C:microtubule"/>
    <property type="evidence" value="ECO:0007669"/>
    <property type="project" value="UniProtKB-KW"/>
</dbReference>
<keyword evidence="12" id="KW-0206">Cytoskeleton</keyword>
<evidence type="ECO:0000259" key="17">
    <source>
        <dbReference type="PROSITE" id="PS51823"/>
    </source>
</evidence>
<dbReference type="Gene3D" id="1.25.40.10">
    <property type="entry name" value="Tetratricopeptide repeat domain"/>
    <property type="match status" value="1"/>
</dbReference>
<keyword evidence="11" id="KW-0175">Coiled coil</keyword>
<evidence type="ECO:0000256" key="5">
    <source>
        <dbReference type="ARBA" id="ARBA00022618"/>
    </source>
</evidence>
<dbReference type="InterPro" id="IPR001680">
    <property type="entry name" value="WD40_rpt"/>
</dbReference>
<dbReference type="Pfam" id="PF12807">
    <property type="entry name" value="eIF3_p135"/>
    <property type="match status" value="1"/>
</dbReference>
<dbReference type="InterPro" id="IPR027523">
    <property type="entry name" value="CLU_prot"/>
</dbReference>
<gene>
    <name evidence="18" type="ORF">GSTENG00029936001</name>
</gene>
<feature type="repeat" description="WD" evidence="15">
    <location>
        <begin position="1186"/>
        <end position="1227"/>
    </location>
</feature>
<dbReference type="PROSITE" id="PS00028">
    <property type="entry name" value="ZINC_FINGER_C2H2_1"/>
    <property type="match status" value="1"/>
</dbReference>
<evidence type="ECO:0000256" key="11">
    <source>
        <dbReference type="ARBA" id="ARBA00023054"/>
    </source>
</evidence>